<dbReference type="SUPFAM" id="SSF56935">
    <property type="entry name" value="Porins"/>
    <property type="match status" value="1"/>
</dbReference>
<feature type="region of interest" description="Disordered" evidence="13">
    <location>
        <begin position="273"/>
        <end position="294"/>
    </location>
</feature>
<evidence type="ECO:0000256" key="12">
    <source>
        <dbReference type="RuleBase" id="RU003357"/>
    </source>
</evidence>
<dbReference type="InterPro" id="IPR039426">
    <property type="entry name" value="TonB-dep_rcpt-like"/>
</dbReference>
<dbReference type="InterPro" id="IPR012910">
    <property type="entry name" value="Plug_dom"/>
</dbReference>
<evidence type="ECO:0000256" key="1">
    <source>
        <dbReference type="ARBA" id="ARBA00004571"/>
    </source>
</evidence>
<dbReference type="PANTHER" id="PTHR32552:SF81">
    <property type="entry name" value="TONB-DEPENDENT OUTER MEMBRANE RECEPTOR"/>
    <property type="match status" value="1"/>
</dbReference>
<dbReference type="CDD" id="cd01347">
    <property type="entry name" value="ligand_gated_channel"/>
    <property type="match status" value="1"/>
</dbReference>
<feature type="signal peptide" evidence="14">
    <location>
        <begin position="1"/>
        <end position="28"/>
    </location>
</feature>
<dbReference type="Pfam" id="PF07715">
    <property type="entry name" value="Plug"/>
    <property type="match status" value="1"/>
</dbReference>
<sequence>MKASINARAMCALFASVSSIGLMPVAQAQTDGMDIIVTAQKRSQSLQDVSLAVSAVSGDALANAGVNNLQDIQQLVPSVTFGNDFNQAKVFIRGVGANTSTTGSSTGVALHVDGAYVARAEAQLTSLFDLERVEVLRGPQGSLYGRNAVGGSINLITAKPTADFTGYARIGYGNYSAMIAEAAVGGPIIDAIRFRLAGKVEARDGFGGNPFKGGSDVDDLFRYMVRGQIQLIASDKVDFLLSGEYFRQNDNSGAVHYRGPAFPGVPRLAPTGTGGFASKPRDLGSDEPPSVDTKSYSVTGTLNIELSDALSIGNITNYRDFRTQLIQDLDGSALVATLPNSTSIQTRTIDAQQFSNELQFKYDSAIVKGVVGLYYFHERQRPRDQVGLSSTNDLASNITVLATRPTFVDNVAAPVGSVTLAEALAMCNFPAGTSPNRVCLKSSLGTRAYAAFGQLNFDMGEAFGLNGVSLKLGGRYSHEKVDSANPSIILTANGNPAVAQVRKTTVEGTYREKTFKDFTPEIGLQWQPNRDLLLYYTYSEGFKAGSGENAAGSTTIVRPEKMKNHELGIKAELLDRRLQINLAAYHYKLDDLQINKTIGGGPAGFTTIFENAAKTSATGVEADMMARPVDGVRLRGSLSYTDSKYDDFITVDPLNPVNVAQAGQPAYNPVTNPDPTAFGAPCGPGALNANAPCNIQLAGNPTRNSPTWAYSAGIEVDLPILTETGTMTLSGDMSGKSNVYFTEFKRLVEGTRAYTMFDASLRWIDRTETVTASLWIKNINNTLRESSTFAISTGRIIGVTYLPPRTYGMTLGYKF</sequence>
<keyword evidence="7" id="KW-0406">Ion transport</keyword>
<keyword evidence="17" id="KW-0675">Receptor</keyword>
<dbReference type="GO" id="GO:0009279">
    <property type="term" value="C:cell outer membrane"/>
    <property type="evidence" value="ECO:0007669"/>
    <property type="project" value="UniProtKB-SubCell"/>
</dbReference>
<dbReference type="EMBL" id="CP022745">
    <property type="protein sequence ID" value="ASY44955.1"/>
    <property type="molecule type" value="Genomic_DNA"/>
</dbReference>
<dbReference type="Proteomes" id="UP000217141">
    <property type="component" value="Chromosome I"/>
</dbReference>
<feature type="domain" description="TonB-dependent receptor plug" evidence="16">
    <location>
        <begin position="46"/>
        <end position="151"/>
    </location>
</feature>
<evidence type="ECO:0000313" key="17">
    <source>
        <dbReference type="EMBL" id="ASY44955.1"/>
    </source>
</evidence>
<reference evidence="17 18" key="1">
    <citation type="submission" date="2017-08" db="EMBL/GenBank/DDBJ databases">
        <title>Whole Genome Sequence of Sphingobium hydrophobicum C1: Insights into Adaption to the Electronic-waste Contaminated Sediment.</title>
        <authorList>
            <person name="Song D."/>
            <person name="Chen X."/>
            <person name="Xu M."/>
        </authorList>
    </citation>
    <scope>NUCLEOTIDE SEQUENCE [LARGE SCALE GENOMIC DNA]</scope>
    <source>
        <strain evidence="17 18">C1</strain>
    </source>
</reference>
<evidence type="ECO:0000259" key="15">
    <source>
        <dbReference type="Pfam" id="PF00593"/>
    </source>
</evidence>
<dbReference type="InterPro" id="IPR036942">
    <property type="entry name" value="Beta-barrel_TonB_sf"/>
</dbReference>
<evidence type="ECO:0000259" key="16">
    <source>
        <dbReference type="Pfam" id="PF07715"/>
    </source>
</evidence>
<dbReference type="InterPro" id="IPR000531">
    <property type="entry name" value="Beta-barrel_TonB"/>
</dbReference>
<proteinExistence type="inferred from homology"/>
<evidence type="ECO:0000256" key="14">
    <source>
        <dbReference type="SAM" id="SignalP"/>
    </source>
</evidence>
<feature type="domain" description="TonB-dependent receptor-like beta-barrel" evidence="15">
    <location>
        <begin position="247"/>
        <end position="779"/>
    </location>
</feature>
<keyword evidence="2 11" id="KW-0813">Transport</keyword>
<keyword evidence="5 11" id="KW-0812">Transmembrane</keyword>
<dbReference type="Pfam" id="PF00593">
    <property type="entry name" value="TonB_dep_Rec_b-barrel"/>
    <property type="match status" value="1"/>
</dbReference>
<evidence type="ECO:0000256" key="4">
    <source>
        <dbReference type="ARBA" id="ARBA00022496"/>
    </source>
</evidence>
<keyword evidence="3 11" id="KW-1134">Transmembrane beta strand</keyword>
<evidence type="ECO:0000256" key="7">
    <source>
        <dbReference type="ARBA" id="ARBA00023065"/>
    </source>
</evidence>
<keyword evidence="4" id="KW-0410">Iron transport</keyword>
<feature type="chain" id="PRO_5012467873" evidence="14">
    <location>
        <begin position="29"/>
        <end position="815"/>
    </location>
</feature>
<dbReference type="Gene3D" id="2.40.170.20">
    <property type="entry name" value="TonB-dependent receptor, beta-barrel domain"/>
    <property type="match status" value="2"/>
</dbReference>
<evidence type="ECO:0000256" key="10">
    <source>
        <dbReference type="ARBA" id="ARBA00023237"/>
    </source>
</evidence>
<dbReference type="PANTHER" id="PTHR32552">
    <property type="entry name" value="FERRICHROME IRON RECEPTOR-RELATED"/>
    <property type="match status" value="1"/>
</dbReference>
<comment type="similarity">
    <text evidence="11 12">Belongs to the TonB-dependent receptor family.</text>
</comment>
<protein>
    <submittedName>
        <fullName evidence="17">TonB-dependent receptor</fullName>
    </submittedName>
</protein>
<accession>A0A249MUT7</accession>
<dbReference type="KEGG" id="shyd:CJD35_11265"/>
<evidence type="ECO:0000313" key="18">
    <source>
        <dbReference type="Proteomes" id="UP000217141"/>
    </source>
</evidence>
<evidence type="ECO:0000256" key="3">
    <source>
        <dbReference type="ARBA" id="ARBA00022452"/>
    </source>
</evidence>
<dbReference type="RefSeq" id="WP_017182563.1">
    <property type="nucleotide sequence ID" value="NZ_CP022745.1"/>
</dbReference>
<evidence type="ECO:0000256" key="13">
    <source>
        <dbReference type="SAM" id="MobiDB-lite"/>
    </source>
</evidence>
<evidence type="ECO:0000256" key="8">
    <source>
        <dbReference type="ARBA" id="ARBA00023077"/>
    </source>
</evidence>
<keyword evidence="9 11" id="KW-0472">Membrane</keyword>
<keyword evidence="10 11" id="KW-0998">Cell outer membrane</keyword>
<evidence type="ECO:0000256" key="5">
    <source>
        <dbReference type="ARBA" id="ARBA00022692"/>
    </source>
</evidence>
<evidence type="ECO:0000256" key="11">
    <source>
        <dbReference type="PROSITE-ProRule" id="PRU01360"/>
    </source>
</evidence>
<gene>
    <name evidence="17" type="ORF">CJD35_11265</name>
</gene>
<keyword evidence="8 12" id="KW-0798">TonB box</keyword>
<name>A0A249MUT7_SPHXE</name>
<evidence type="ECO:0000256" key="6">
    <source>
        <dbReference type="ARBA" id="ARBA00023004"/>
    </source>
</evidence>
<dbReference type="AlphaFoldDB" id="A0A249MUT7"/>
<dbReference type="PROSITE" id="PS52016">
    <property type="entry name" value="TONB_DEPENDENT_REC_3"/>
    <property type="match status" value="1"/>
</dbReference>
<evidence type="ECO:0000256" key="2">
    <source>
        <dbReference type="ARBA" id="ARBA00022448"/>
    </source>
</evidence>
<keyword evidence="14" id="KW-0732">Signal</keyword>
<dbReference type="GO" id="GO:0006826">
    <property type="term" value="P:iron ion transport"/>
    <property type="evidence" value="ECO:0007669"/>
    <property type="project" value="UniProtKB-KW"/>
</dbReference>
<comment type="subcellular location">
    <subcellularLocation>
        <location evidence="1 11">Cell outer membrane</location>
        <topology evidence="1 11">Multi-pass membrane protein</topology>
    </subcellularLocation>
</comment>
<organism evidence="17 18">
    <name type="scientific">Sphingobium xenophagum</name>
    <dbReference type="NCBI Taxonomy" id="121428"/>
    <lineage>
        <taxon>Bacteria</taxon>
        <taxon>Pseudomonadati</taxon>
        <taxon>Pseudomonadota</taxon>
        <taxon>Alphaproteobacteria</taxon>
        <taxon>Sphingomonadales</taxon>
        <taxon>Sphingomonadaceae</taxon>
        <taxon>Sphingobium</taxon>
    </lineage>
</organism>
<keyword evidence="6" id="KW-0408">Iron</keyword>
<evidence type="ECO:0000256" key="9">
    <source>
        <dbReference type="ARBA" id="ARBA00023136"/>
    </source>
</evidence>